<evidence type="ECO:0000259" key="5">
    <source>
        <dbReference type="Pfam" id="PF05726"/>
    </source>
</evidence>
<evidence type="ECO:0000256" key="3">
    <source>
        <dbReference type="RuleBase" id="RU003457"/>
    </source>
</evidence>
<comment type="cofactor">
    <cofactor evidence="2">
        <name>Fe cation</name>
        <dbReference type="ChEBI" id="CHEBI:24875"/>
    </cofactor>
    <text evidence="2">Binds 1 Fe cation per subunit.</text>
</comment>
<dbReference type="InterPro" id="IPR003829">
    <property type="entry name" value="Pirin_N_dom"/>
</dbReference>
<evidence type="ECO:0000313" key="7">
    <source>
        <dbReference type="Proteomes" id="UP000293483"/>
    </source>
</evidence>
<feature type="binding site" evidence="2">
    <location>
        <position position="107"/>
    </location>
    <ligand>
        <name>Fe cation</name>
        <dbReference type="ChEBI" id="CHEBI:24875"/>
    </ligand>
</feature>
<dbReference type="InterPro" id="IPR012093">
    <property type="entry name" value="Pirin"/>
</dbReference>
<feature type="domain" description="Pirin C-terminal" evidence="5">
    <location>
        <begin position="183"/>
        <end position="284"/>
    </location>
</feature>
<feature type="binding site" evidence="2">
    <location>
        <position position="63"/>
    </location>
    <ligand>
        <name>Fe cation</name>
        <dbReference type="ChEBI" id="CHEBI:24875"/>
    </ligand>
</feature>
<dbReference type="InterPro" id="IPR008778">
    <property type="entry name" value="Pirin_C_dom"/>
</dbReference>
<dbReference type="PANTHER" id="PTHR43594:SF1">
    <property type="entry name" value="QUERCETIN 2,3-DIOXYGENASE PA2418-RELATED"/>
    <property type="match status" value="1"/>
</dbReference>
<dbReference type="InterPro" id="IPR053186">
    <property type="entry name" value="QDO-related"/>
</dbReference>
<sequence length="287" mass="31656">MKTLAFIHTETARSAVGDFTPVTSIFSHYELGNTVSPFLLLDHIGPGTLNPSALRKGVDEHPHRGFETVTIMLKGELEHRDSTGGGGIISAGDVQWMTAASGVIHKEVFSEAFSQTGGPFEMLQLWVNLPAKDKMNPPRYQSLDNASIPKVDLAHAAGYVRVITGEYQEQTGPAQTHTPMQVYDIFLRKGHTLQLPAQEGDTTLIYMRSGRAAFQAEDQELGDQGMAVMSSRGELVELTAQRDCAILYLSAAPLNEPIYGRGYFVMNHFDEILQAYEDLKNNQFIQP</sequence>
<dbReference type="Pfam" id="PF05726">
    <property type="entry name" value="Pirin_C"/>
    <property type="match status" value="1"/>
</dbReference>
<dbReference type="SUPFAM" id="SSF51182">
    <property type="entry name" value="RmlC-like cupins"/>
    <property type="match status" value="1"/>
</dbReference>
<dbReference type="Gene3D" id="2.60.120.10">
    <property type="entry name" value="Jelly Rolls"/>
    <property type="match status" value="2"/>
</dbReference>
<dbReference type="CDD" id="cd02247">
    <property type="entry name" value="cupin_pirin_C"/>
    <property type="match status" value="1"/>
</dbReference>
<dbReference type="PIRSF" id="PIRSF006232">
    <property type="entry name" value="Pirin"/>
    <property type="match status" value="1"/>
</dbReference>
<feature type="binding site" evidence="2">
    <location>
        <position position="105"/>
    </location>
    <ligand>
        <name>Fe cation</name>
        <dbReference type="ChEBI" id="CHEBI:24875"/>
    </ligand>
</feature>
<feature type="binding site" evidence="2">
    <location>
        <position position="61"/>
    </location>
    <ligand>
        <name>Fe cation</name>
        <dbReference type="ChEBI" id="CHEBI:24875"/>
    </ligand>
</feature>
<dbReference type="STRING" id="202951.GCA_001485025_01261"/>
<reference evidence="6 7" key="1">
    <citation type="submission" date="2019-02" db="EMBL/GenBank/DDBJ databases">
        <title>The Batch Genome Submission of Acinetobacter spp. strains.</title>
        <authorList>
            <person name="Qin J."/>
            <person name="Hu Y."/>
            <person name="Ye H."/>
            <person name="Wei L."/>
            <person name="Feng Y."/>
            <person name="Zong Z."/>
        </authorList>
    </citation>
    <scope>NUCLEOTIDE SEQUENCE [LARGE SCALE GENOMIC DNA]</scope>
    <source>
        <strain evidence="6 7">WCHABo060081</strain>
    </source>
</reference>
<dbReference type="PANTHER" id="PTHR43594">
    <property type="entry name" value="QUERCETIN 2,3-DIOXYGENASE"/>
    <property type="match status" value="1"/>
</dbReference>
<accession>A0A4Q7AZM8</accession>
<evidence type="ECO:0000256" key="1">
    <source>
        <dbReference type="ARBA" id="ARBA00008416"/>
    </source>
</evidence>
<dbReference type="EMBL" id="SGSU01000002">
    <property type="protein sequence ID" value="RZG69268.1"/>
    <property type="molecule type" value="Genomic_DNA"/>
</dbReference>
<feature type="domain" description="Pirin N-terminal" evidence="4">
    <location>
        <begin position="25"/>
        <end position="127"/>
    </location>
</feature>
<dbReference type="InterPro" id="IPR011051">
    <property type="entry name" value="RmlC_Cupin_sf"/>
</dbReference>
<dbReference type="InterPro" id="IPR014710">
    <property type="entry name" value="RmlC-like_jellyroll"/>
</dbReference>
<keyword evidence="2" id="KW-0408">Iron</keyword>
<dbReference type="Proteomes" id="UP000293483">
    <property type="component" value="Unassembled WGS sequence"/>
</dbReference>
<comment type="similarity">
    <text evidence="1 3">Belongs to the pirin family.</text>
</comment>
<keyword evidence="2" id="KW-0479">Metal-binding</keyword>
<dbReference type="GO" id="GO:0046872">
    <property type="term" value="F:metal ion binding"/>
    <property type="evidence" value="ECO:0007669"/>
    <property type="project" value="UniProtKB-KW"/>
</dbReference>
<proteinExistence type="inferred from homology"/>
<dbReference type="CDD" id="cd02909">
    <property type="entry name" value="cupin_pirin_N"/>
    <property type="match status" value="1"/>
</dbReference>
<evidence type="ECO:0000313" key="6">
    <source>
        <dbReference type="EMBL" id="RZG69268.1"/>
    </source>
</evidence>
<dbReference type="Pfam" id="PF02678">
    <property type="entry name" value="Pirin"/>
    <property type="match status" value="1"/>
</dbReference>
<organism evidence="6 7">
    <name type="scientific">Acinetobacter bouvetii</name>
    <dbReference type="NCBI Taxonomy" id="202951"/>
    <lineage>
        <taxon>Bacteria</taxon>
        <taxon>Pseudomonadati</taxon>
        <taxon>Pseudomonadota</taxon>
        <taxon>Gammaproteobacteria</taxon>
        <taxon>Moraxellales</taxon>
        <taxon>Moraxellaceae</taxon>
        <taxon>Acinetobacter</taxon>
    </lineage>
</organism>
<evidence type="ECO:0000259" key="4">
    <source>
        <dbReference type="Pfam" id="PF02678"/>
    </source>
</evidence>
<comment type="caution">
    <text evidence="6">The sequence shown here is derived from an EMBL/GenBank/DDBJ whole genome shotgun (WGS) entry which is preliminary data.</text>
</comment>
<name>A0A4Q7AZM8_9GAMM</name>
<evidence type="ECO:0000256" key="2">
    <source>
        <dbReference type="PIRSR" id="PIRSR006232-1"/>
    </source>
</evidence>
<dbReference type="AlphaFoldDB" id="A0A4Q7AZM8"/>
<dbReference type="RefSeq" id="WP_130143953.1">
    <property type="nucleotide sequence ID" value="NZ_SGSU01000002.1"/>
</dbReference>
<protein>
    <submittedName>
        <fullName evidence="6">Pirin family protein</fullName>
    </submittedName>
</protein>
<gene>
    <name evidence="6" type="ORF">EXE25_02210</name>
</gene>